<organism evidence="1 2">
    <name type="scientific">Xylaria curta</name>
    <dbReference type="NCBI Taxonomy" id="42375"/>
    <lineage>
        <taxon>Eukaryota</taxon>
        <taxon>Fungi</taxon>
        <taxon>Dikarya</taxon>
        <taxon>Ascomycota</taxon>
        <taxon>Pezizomycotina</taxon>
        <taxon>Sordariomycetes</taxon>
        <taxon>Xylariomycetidae</taxon>
        <taxon>Xylariales</taxon>
        <taxon>Xylariaceae</taxon>
        <taxon>Xylaria</taxon>
    </lineage>
</organism>
<sequence length="185" mass="21207">MLVTGSQRALIGLVRRSLPDGGANKEPPTPYLHPTSSLPSGYLPAFYWHPAFTLEPNPMIEPYQNYVSVDFRDLLCWWKFQRLDYTPKDLKPYWSDLMTWTLIEVSRELKKPIKDLGTVWRINIQNEKTRKVIDWLWQGLTISEGDGAPTFVDLELQDPRAAALLGTPNVEAIPRMLTKYADAFG</sequence>
<proteinExistence type="predicted"/>
<dbReference type="EMBL" id="JAPDGR010000525">
    <property type="protein sequence ID" value="KAJ2989456.1"/>
    <property type="molecule type" value="Genomic_DNA"/>
</dbReference>
<evidence type="ECO:0000313" key="1">
    <source>
        <dbReference type="EMBL" id="KAJ2989456.1"/>
    </source>
</evidence>
<name>A0ACC1PE00_9PEZI</name>
<dbReference type="Proteomes" id="UP001143856">
    <property type="component" value="Unassembled WGS sequence"/>
</dbReference>
<accession>A0ACC1PE00</accession>
<gene>
    <name evidence="1" type="ORF">NUW58_g3459</name>
</gene>
<keyword evidence="2" id="KW-1185">Reference proteome</keyword>
<reference evidence="1" key="1">
    <citation type="submission" date="2022-10" db="EMBL/GenBank/DDBJ databases">
        <title>Genome Sequence of Xylaria curta.</title>
        <authorList>
            <person name="Buettner E."/>
        </authorList>
    </citation>
    <scope>NUCLEOTIDE SEQUENCE</scope>
    <source>
        <strain evidence="1">Babe10</strain>
    </source>
</reference>
<evidence type="ECO:0000313" key="2">
    <source>
        <dbReference type="Proteomes" id="UP001143856"/>
    </source>
</evidence>
<protein>
    <submittedName>
        <fullName evidence="1">Uncharacterized protein</fullName>
    </submittedName>
</protein>
<comment type="caution">
    <text evidence="1">The sequence shown here is derived from an EMBL/GenBank/DDBJ whole genome shotgun (WGS) entry which is preliminary data.</text>
</comment>